<dbReference type="InterPro" id="IPR018060">
    <property type="entry name" value="HTH_AraC"/>
</dbReference>
<dbReference type="EMBL" id="RLIH01000002">
    <property type="protein sequence ID" value="RVU55445.1"/>
    <property type="molecule type" value="Genomic_DNA"/>
</dbReference>
<dbReference type="GO" id="GO:0003700">
    <property type="term" value="F:DNA-binding transcription factor activity"/>
    <property type="evidence" value="ECO:0007669"/>
    <property type="project" value="InterPro"/>
</dbReference>
<proteinExistence type="predicted"/>
<dbReference type="InterPro" id="IPR018062">
    <property type="entry name" value="HTH_AraC-typ_CS"/>
</dbReference>
<name>A0A437S8M1_9FIRM</name>
<dbReference type="GO" id="GO:0043565">
    <property type="term" value="F:sequence-specific DNA binding"/>
    <property type="evidence" value="ECO:0007669"/>
    <property type="project" value="InterPro"/>
</dbReference>
<dbReference type="Gene3D" id="1.10.10.60">
    <property type="entry name" value="Homeodomain-like"/>
    <property type="match status" value="2"/>
</dbReference>
<evidence type="ECO:0000313" key="6">
    <source>
        <dbReference type="Proteomes" id="UP000288812"/>
    </source>
</evidence>
<dbReference type="SMART" id="SM00871">
    <property type="entry name" value="AraC_E_bind"/>
    <property type="match status" value="1"/>
</dbReference>
<sequence length="288" mass="33370">MKWLENLSSAIEYIEDHLDKEISYDEVARIACCSTYYFQRIFSYIAGISLSEYIRRRRMTQAAFELQRTDKKVLDVALKYGYSSPTSFNRAFQNVHGIAPFVAKSMGSKLNAYPAIKFSVKITGGNAMSYYIEEKEAIRIVGVRTPLIEDMEENQKSIPYFWEDTVQKKEFQTICSLSNQQLHGVLGISVYENPKNIFYYIASATDQPVPTGMYEYEIPACTWVVFENNGRLKENVQSVFRRFYTEWLPFSGYEYAGLPDIEVYPIHDKKLVSGHSEVWIAIKKEKEN</sequence>
<evidence type="ECO:0000313" key="5">
    <source>
        <dbReference type="EMBL" id="RVU55445.1"/>
    </source>
</evidence>
<dbReference type="PANTHER" id="PTHR47504:SF5">
    <property type="entry name" value="RIGHT ORIGIN-BINDING PROTEIN"/>
    <property type="match status" value="1"/>
</dbReference>
<dbReference type="SMART" id="SM00342">
    <property type="entry name" value="HTH_ARAC"/>
    <property type="match status" value="1"/>
</dbReference>
<dbReference type="PROSITE" id="PS01124">
    <property type="entry name" value="HTH_ARAC_FAMILY_2"/>
    <property type="match status" value="1"/>
</dbReference>
<feature type="domain" description="HTH araC/xylS-type" evidence="4">
    <location>
        <begin position="8"/>
        <end position="106"/>
    </location>
</feature>
<dbReference type="InterPro" id="IPR029441">
    <property type="entry name" value="Cass2"/>
</dbReference>
<dbReference type="SUPFAM" id="SSF55136">
    <property type="entry name" value="Probable bacterial effector-binding domain"/>
    <property type="match status" value="1"/>
</dbReference>
<keyword evidence="3" id="KW-0804">Transcription</keyword>
<dbReference type="InterPro" id="IPR011256">
    <property type="entry name" value="Reg_factor_effector_dom_sf"/>
</dbReference>
<dbReference type="InterPro" id="IPR010499">
    <property type="entry name" value="AraC_E-bd"/>
</dbReference>
<keyword evidence="1" id="KW-0805">Transcription regulation</keyword>
<dbReference type="Gene3D" id="3.20.80.10">
    <property type="entry name" value="Regulatory factor, effector binding domain"/>
    <property type="match status" value="1"/>
</dbReference>
<dbReference type="InterPro" id="IPR009057">
    <property type="entry name" value="Homeodomain-like_sf"/>
</dbReference>
<accession>A0A437S8M1</accession>
<dbReference type="PROSITE" id="PS00041">
    <property type="entry name" value="HTH_ARAC_FAMILY_1"/>
    <property type="match status" value="1"/>
</dbReference>
<evidence type="ECO:0000256" key="2">
    <source>
        <dbReference type="ARBA" id="ARBA00023125"/>
    </source>
</evidence>
<dbReference type="SUPFAM" id="SSF46689">
    <property type="entry name" value="Homeodomain-like"/>
    <property type="match status" value="2"/>
</dbReference>
<reference evidence="5 6" key="1">
    <citation type="submission" date="2018-11" db="EMBL/GenBank/DDBJ databases">
        <title>Genome sequencing and assembly of Anaerosphaera sp. nov., GS7-6-2.</title>
        <authorList>
            <person name="Rettenmaier R."/>
            <person name="Liebl W."/>
            <person name="Zverlov V."/>
        </authorList>
    </citation>
    <scope>NUCLEOTIDE SEQUENCE [LARGE SCALE GENOMIC DNA]</scope>
    <source>
        <strain evidence="5 6">GS7-6-2</strain>
    </source>
</reference>
<dbReference type="RefSeq" id="WP_127723138.1">
    <property type="nucleotide sequence ID" value="NZ_RLIH01000002.1"/>
</dbReference>
<comment type="caution">
    <text evidence="5">The sequence shown here is derived from an EMBL/GenBank/DDBJ whole genome shotgun (WGS) entry which is preliminary data.</text>
</comment>
<keyword evidence="6" id="KW-1185">Reference proteome</keyword>
<protein>
    <submittedName>
        <fullName evidence="5">AraC family transcriptional regulator</fullName>
    </submittedName>
</protein>
<evidence type="ECO:0000259" key="4">
    <source>
        <dbReference type="PROSITE" id="PS01124"/>
    </source>
</evidence>
<dbReference type="AlphaFoldDB" id="A0A437S8M1"/>
<dbReference type="InterPro" id="IPR050959">
    <property type="entry name" value="MarA-like"/>
</dbReference>
<evidence type="ECO:0000256" key="3">
    <source>
        <dbReference type="ARBA" id="ARBA00023163"/>
    </source>
</evidence>
<dbReference type="Proteomes" id="UP000288812">
    <property type="component" value="Unassembled WGS sequence"/>
</dbReference>
<evidence type="ECO:0000256" key="1">
    <source>
        <dbReference type="ARBA" id="ARBA00023015"/>
    </source>
</evidence>
<dbReference type="OrthoDB" id="9801123at2"/>
<keyword evidence="2" id="KW-0238">DNA-binding</keyword>
<dbReference type="PANTHER" id="PTHR47504">
    <property type="entry name" value="RIGHT ORIGIN-BINDING PROTEIN"/>
    <property type="match status" value="1"/>
</dbReference>
<dbReference type="Pfam" id="PF12833">
    <property type="entry name" value="HTH_18"/>
    <property type="match status" value="1"/>
</dbReference>
<organism evidence="5 6">
    <name type="scientific">Anaerosphaera multitolerans</name>
    <dbReference type="NCBI Taxonomy" id="2487351"/>
    <lineage>
        <taxon>Bacteria</taxon>
        <taxon>Bacillati</taxon>
        <taxon>Bacillota</taxon>
        <taxon>Tissierellia</taxon>
        <taxon>Tissierellales</taxon>
        <taxon>Peptoniphilaceae</taxon>
        <taxon>Anaerosphaera</taxon>
    </lineage>
</organism>
<gene>
    <name evidence="5" type="ORF">EF514_01570</name>
</gene>
<dbReference type="Pfam" id="PF14526">
    <property type="entry name" value="Cass2"/>
    <property type="match status" value="1"/>
</dbReference>